<keyword evidence="3" id="KW-1185">Reference proteome</keyword>
<dbReference type="Proteomes" id="UP001501410">
    <property type="component" value="Unassembled WGS sequence"/>
</dbReference>
<keyword evidence="1" id="KW-0812">Transmembrane</keyword>
<feature type="transmembrane region" description="Helical" evidence="1">
    <location>
        <begin position="387"/>
        <end position="407"/>
    </location>
</feature>
<evidence type="ECO:0000313" key="3">
    <source>
        <dbReference type="Proteomes" id="UP001501410"/>
    </source>
</evidence>
<dbReference type="RefSeq" id="WP_344821957.1">
    <property type="nucleotide sequence ID" value="NZ_BAABEZ010000001.1"/>
</dbReference>
<comment type="caution">
    <text evidence="2">The sequence shown here is derived from an EMBL/GenBank/DDBJ whole genome shotgun (WGS) entry which is preliminary data.</text>
</comment>
<feature type="transmembrane region" description="Helical" evidence="1">
    <location>
        <begin position="335"/>
        <end position="354"/>
    </location>
</feature>
<dbReference type="PANTHER" id="PTHR30092:SF0">
    <property type="entry name" value="INNER MEMBRANE PROTEIN CRED"/>
    <property type="match status" value="1"/>
</dbReference>
<organism evidence="2 3">
    <name type="scientific">Rurimicrobium arvi</name>
    <dbReference type="NCBI Taxonomy" id="2049916"/>
    <lineage>
        <taxon>Bacteria</taxon>
        <taxon>Pseudomonadati</taxon>
        <taxon>Bacteroidota</taxon>
        <taxon>Chitinophagia</taxon>
        <taxon>Chitinophagales</taxon>
        <taxon>Chitinophagaceae</taxon>
        <taxon>Rurimicrobium</taxon>
    </lineage>
</organism>
<evidence type="ECO:0000313" key="2">
    <source>
        <dbReference type="EMBL" id="GAA4449220.1"/>
    </source>
</evidence>
<feature type="transmembrane region" description="Helical" evidence="1">
    <location>
        <begin position="306"/>
        <end position="323"/>
    </location>
</feature>
<dbReference type="PANTHER" id="PTHR30092">
    <property type="entry name" value="INNER MEMBRANE PROTEIN CRED"/>
    <property type="match status" value="1"/>
</dbReference>
<keyword evidence="1" id="KW-1133">Transmembrane helix</keyword>
<keyword evidence="1" id="KW-0472">Membrane</keyword>
<dbReference type="InterPro" id="IPR010364">
    <property type="entry name" value="Uncharacterised_IM_CreD"/>
</dbReference>
<name>A0ABP8MEW3_9BACT</name>
<dbReference type="EMBL" id="BAABEZ010000001">
    <property type="protein sequence ID" value="GAA4449220.1"/>
    <property type="molecule type" value="Genomic_DNA"/>
</dbReference>
<sequence length="445" mass="49935">MDTHIPSKDRTPSFWENNRLLIKSILLAALTLIMLIPAAFIRDLVYERQSRQQEVTDEVSSKWAASQTIKGPLVMVPYLAQEVRPDKSVINVKKFAFIMPDQLRIHSTVNTETRHRSIYEVLLYTTNLSLEADFKPADLLEAGILPQSVYENEVRLLMGVSDVRGLVEDIHGVLNNTELDMDAGMPANGFVHTGLSKPISWDRKEPLHVGLSLKLRGSTDLNFIPLGKNTKVTVSSPWKHPSFEGKFLPSESVKPTEQGFTADWNVLQVSSGIPTLLTDQPVNVDALGFGVRFIRPADGYAKTQRAVKYALLFIGLTFTVFFFMEILRRRQVHPLQYLLVGMALCVFYTLLLSFTEYIGFNFAYILSAAATASLIACYIWSVFKSPGIGFSFGGALALLYAYILVLIQLEDLALLFGSVGLFVVLAVIMYYSRKIDWYSLEKQKA</sequence>
<feature type="transmembrane region" description="Helical" evidence="1">
    <location>
        <begin position="20"/>
        <end position="41"/>
    </location>
</feature>
<dbReference type="PIRSF" id="PIRSF004548">
    <property type="entry name" value="CreD"/>
    <property type="match status" value="1"/>
</dbReference>
<dbReference type="Pfam" id="PF06123">
    <property type="entry name" value="CreD"/>
    <property type="match status" value="1"/>
</dbReference>
<feature type="transmembrane region" description="Helical" evidence="1">
    <location>
        <begin position="360"/>
        <end position="380"/>
    </location>
</feature>
<proteinExistence type="predicted"/>
<feature type="transmembrane region" description="Helical" evidence="1">
    <location>
        <begin position="413"/>
        <end position="432"/>
    </location>
</feature>
<reference evidence="3" key="1">
    <citation type="journal article" date="2019" name="Int. J. Syst. Evol. Microbiol.">
        <title>The Global Catalogue of Microorganisms (GCM) 10K type strain sequencing project: providing services to taxonomists for standard genome sequencing and annotation.</title>
        <authorList>
            <consortium name="The Broad Institute Genomics Platform"/>
            <consortium name="The Broad Institute Genome Sequencing Center for Infectious Disease"/>
            <person name="Wu L."/>
            <person name="Ma J."/>
        </authorList>
    </citation>
    <scope>NUCLEOTIDE SEQUENCE [LARGE SCALE GENOMIC DNA]</scope>
    <source>
        <strain evidence="3">JCM 31921</strain>
    </source>
</reference>
<accession>A0ABP8MEW3</accession>
<dbReference type="NCBIfam" id="NF008712">
    <property type="entry name" value="PRK11715.1-1"/>
    <property type="match status" value="1"/>
</dbReference>
<protein>
    <submittedName>
        <fullName evidence="2">Cell envelope integrity protein CreD</fullName>
    </submittedName>
</protein>
<gene>
    <name evidence="2" type="primary">creD</name>
    <name evidence="2" type="ORF">GCM10023092_02960</name>
</gene>
<evidence type="ECO:0000256" key="1">
    <source>
        <dbReference type="SAM" id="Phobius"/>
    </source>
</evidence>